<dbReference type="Proteomes" id="UP000005801">
    <property type="component" value="Unassembled WGS sequence"/>
</dbReference>
<proteinExistence type="predicted"/>
<dbReference type="STRING" id="391625.PPSIR1_00310"/>
<dbReference type="EMBL" id="ABCS01000104">
    <property type="protein sequence ID" value="EDM75082.1"/>
    <property type="molecule type" value="Genomic_DNA"/>
</dbReference>
<dbReference type="RefSeq" id="WP_006975748.1">
    <property type="nucleotide sequence ID" value="NZ_ABCS01000104.1"/>
</dbReference>
<sequence>MVRHSLTPRAAAVLSLATLCLEVTLGCDKPRASATPNTEAEPARVAPVFIEAEAEPKPEPVATAGPLSPAIASIYRCWFRSPYGYMFEVRGDPLELPHGDFGTLMGGINGILVYGAVNDCAGEVVDQRPRSFSDLGPLEALAGVPTALDYDTEGSRYSTLNPAFLAWARVAMIPQAHEAIEGVPVALAYQKVFSRFFRLMVESAVYIHENLDARGEATRYLQAVYADGDALEWLHLNYSGVLTEYGGSWDGTTWTPAMSVGFWLRREDDGTRTACWYALLDVVRRFDRPWVVELAERYPKGWAALTVEPDPLGTLDPAQLLATP</sequence>
<comment type="caution">
    <text evidence="1">The sequence shown here is derived from an EMBL/GenBank/DDBJ whole genome shotgun (WGS) entry which is preliminary data.</text>
</comment>
<dbReference type="AlphaFoldDB" id="A6GGA8"/>
<evidence type="ECO:0000313" key="2">
    <source>
        <dbReference type="Proteomes" id="UP000005801"/>
    </source>
</evidence>
<accession>A6GGA8</accession>
<dbReference type="OrthoDB" id="338075at2"/>
<keyword evidence="2" id="KW-1185">Reference proteome</keyword>
<gene>
    <name evidence="1" type="ORF">PPSIR1_00310</name>
</gene>
<evidence type="ECO:0000313" key="1">
    <source>
        <dbReference type="EMBL" id="EDM75082.1"/>
    </source>
</evidence>
<reference evidence="1 2" key="1">
    <citation type="submission" date="2007-06" db="EMBL/GenBank/DDBJ databases">
        <authorList>
            <person name="Shimkets L."/>
            <person name="Ferriera S."/>
            <person name="Johnson J."/>
            <person name="Kravitz S."/>
            <person name="Beeson K."/>
            <person name="Sutton G."/>
            <person name="Rogers Y.-H."/>
            <person name="Friedman R."/>
            <person name="Frazier M."/>
            <person name="Venter J.C."/>
        </authorList>
    </citation>
    <scope>NUCLEOTIDE SEQUENCE [LARGE SCALE GENOMIC DNA]</scope>
    <source>
        <strain evidence="1 2">SIR-1</strain>
    </source>
</reference>
<organism evidence="1 2">
    <name type="scientific">Plesiocystis pacifica SIR-1</name>
    <dbReference type="NCBI Taxonomy" id="391625"/>
    <lineage>
        <taxon>Bacteria</taxon>
        <taxon>Pseudomonadati</taxon>
        <taxon>Myxococcota</taxon>
        <taxon>Polyangia</taxon>
        <taxon>Nannocystales</taxon>
        <taxon>Nannocystaceae</taxon>
        <taxon>Plesiocystis</taxon>
    </lineage>
</organism>
<protein>
    <submittedName>
        <fullName evidence="1">Uncharacterized protein</fullName>
    </submittedName>
</protein>
<name>A6GGA8_9BACT</name>